<accession>A0A7X6IAU5</accession>
<dbReference type="Pfam" id="PF18914">
    <property type="entry name" value="DUF5666"/>
    <property type="match status" value="1"/>
</dbReference>
<dbReference type="Pfam" id="PF14321">
    <property type="entry name" value="DUF4382"/>
    <property type="match status" value="1"/>
</dbReference>
<evidence type="ECO:0000259" key="3">
    <source>
        <dbReference type="Pfam" id="PF18914"/>
    </source>
</evidence>
<protein>
    <submittedName>
        <fullName evidence="4">DUF4382 domain-containing protein</fullName>
    </submittedName>
</protein>
<dbReference type="Proteomes" id="UP000534783">
    <property type="component" value="Unassembled WGS sequence"/>
</dbReference>
<feature type="signal peptide" evidence="1">
    <location>
        <begin position="1"/>
        <end position="22"/>
    </location>
</feature>
<proteinExistence type="predicted"/>
<dbReference type="RefSeq" id="WP_168058969.1">
    <property type="nucleotide sequence ID" value="NZ_VTOW01000001.1"/>
</dbReference>
<feature type="domain" description="DUF4382" evidence="2">
    <location>
        <begin position="54"/>
        <end position="190"/>
    </location>
</feature>
<evidence type="ECO:0000313" key="4">
    <source>
        <dbReference type="EMBL" id="NKE70734.1"/>
    </source>
</evidence>
<dbReference type="InterPro" id="IPR025491">
    <property type="entry name" value="DUF4382"/>
</dbReference>
<sequence length="478" mass="51290">MFHMLQPIRFVLSLFLLMSLTAACGGGGGASSDSGDSGTGKAAILLTDRAEEKITDREGNVITSAQEIGVTFSEMALKPVKGPWVSVFNGPPDISVNLLALQGKADLIDVVDLPVGAYDKARIKVENAWFVDAEGVRHDVIVPSGKITIKFKRHLIIRANDETEVLFDFIPGKSIHLIEAGKSGKFILRPVVRVRVLGEEVTEFVKIEGQIVSVDCSENRLMLDPRHGEPIAVNLEDALIVLKDGSFFRGGDDDDDDERKREAAQVASCQQLQEGQNVEVVGSSDEEGVIHASVVLIKTEEPASHRLEFTGTLLEADCDQQTFRVTFSGGEIEVTLLPETKLFTADDQAVPAAEVCERLSEAVQKRIEVAGKVENNQVIAAEITLLPEAPVSMPTRAAGTVESISVTGTEVTGFVLEADGGQSYTIAIDAQTEIKDQNGDPVAPNALLNQRVRVEGTLDAGTTPPTIEAAEVVLLSIS</sequence>
<dbReference type="EMBL" id="VTOW01000001">
    <property type="protein sequence ID" value="NKE70734.1"/>
    <property type="molecule type" value="Genomic_DNA"/>
</dbReference>
<evidence type="ECO:0000313" key="5">
    <source>
        <dbReference type="Proteomes" id="UP000534783"/>
    </source>
</evidence>
<dbReference type="InterPro" id="IPR043724">
    <property type="entry name" value="DUF5666"/>
</dbReference>
<comment type="caution">
    <text evidence="4">The sequence shown here is derived from an EMBL/GenBank/DDBJ whole genome shotgun (WGS) entry which is preliminary data.</text>
</comment>
<evidence type="ECO:0000256" key="1">
    <source>
        <dbReference type="SAM" id="SignalP"/>
    </source>
</evidence>
<name>A0A7X6IAU5_9BACT</name>
<keyword evidence="1" id="KW-0732">Signal</keyword>
<feature type="chain" id="PRO_5031349476" evidence="1">
    <location>
        <begin position="23"/>
        <end position="478"/>
    </location>
</feature>
<dbReference type="AlphaFoldDB" id="A0A7X6IAU5"/>
<gene>
    <name evidence="4" type="ORF">MNODULE_08285</name>
</gene>
<keyword evidence="5" id="KW-1185">Reference proteome</keyword>
<organism evidence="4 5">
    <name type="scientific">Candidatus Manganitrophus noduliformans</name>
    <dbReference type="NCBI Taxonomy" id="2606439"/>
    <lineage>
        <taxon>Bacteria</taxon>
        <taxon>Pseudomonadati</taxon>
        <taxon>Nitrospirota</taxon>
        <taxon>Nitrospiria</taxon>
        <taxon>Candidatus Troglogloeales</taxon>
        <taxon>Candidatus Manganitrophaceae</taxon>
        <taxon>Candidatus Manganitrophus</taxon>
    </lineage>
</organism>
<evidence type="ECO:0000259" key="2">
    <source>
        <dbReference type="Pfam" id="PF14321"/>
    </source>
</evidence>
<feature type="domain" description="DUF5666" evidence="3">
    <location>
        <begin position="399"/>
        <end position="461"/>
    </location>
</feature>
<reference evidence="4 5" key="1">
    <citation type="journal article" date="2020" name="Nature">
        <title>Bacterial chemolithoautotrophy via manganese oxidation.</title>
        <authorList>
            <person name="Yu H."/>
            <person name="Leadbetter J.R."/>
        </authorList>
    </citation>
    <scope>NUCLEOTIDE SEQUENCE [LARGE SCALE GENOMIC DNA]</scope>
    <source>
        <strain evidence="4 5">Mn-1</strain>
    </source>
</reference>